<dbReference type="AlphaFoldDB" id="A0A812QRW7"/>
<accession>A0A812QRW7</accession>
<gene>
    <name evidence="1" type="primary">DRG1</name>
    <name evidence="1" type="ORF">SNAT2548_LOCUS21801</name>
</gene>
<sequence>MASSGLAFVQAHGPAVNVGAGRHAPLAAQRAELPSSSASHFSASASMAALGAVSIFAVGARRAGSRRVQARGARMQTKALRQEMAAAKTVARKTQCLHPDKPMMFACADCPRRNSKAATEANELGSEPMAVAAFVGEEVASTACGCARKTQCLHPDKPMMFSCADCPRRNSKAATEANELDSEPMAVAAFVGEEVASTACGCARKTQCLHPDKPMMFACADCPRRNSKAATEANELDSEPMAVAAFVGEEVASTGRARKTQCLHPDKPMMFACADCPRRNSKAATEANELDSEPMAVAAFVGEEVASTACGCARKTQCLHPDKPMMFACADCPRRNSKAATEANELDSEPMAVAAFVGEEVASTGRARKTQCLHPDKPMMFSCADCPRRNSKAATEANELDSEPMAVAAFVGEEVASTACGCARKTQCLHPDKPMMFACADCPRRNSKAATEANELDSEPMAVAAFVGEEVASTGRARKTQCLHQDKPMMFSCADCPRRNSKAATEANELDSEPMAVAAFVGEEVASTACGCARKTQCLHPDKPMMFACADCPRRNSKAATEANELDSEPMAVAAFVGEEVASTGRARKTQCLHPDKPMMFACADCPRRTS</sequence>
<keyword evidence="2" id="KW-1185">Reference proteome</keyword>
<evidence type="ECO:0000313" key="2">
    <source>
        <dbReference type="Proteomes" id="UP000604046"/>
    </source>
</evidence>
<reference evidence="1" key="1">
    <citation type="submission" date="2021-02" db="EMBL/GenBank/DDBJ databases">
        <authorList>
            <person name="Dougan E. K."/>
            <person name="Rhodes N."/>
            <person name="Thang M."/>
            <person name="Chan C."/>
        </authorList>
    </citation>
    <scope>NUCLEOTIDE SEQUENCE</scope>
</reference>
<organism evidence="1 2">
    <name type="scientific">Symbiodinium natans</name>
    <dbReference type="NCBI Taxonomy" id="878477"/>
    <lineage>
        <taxon>Eukaryota</taxon>
        <taxon>Sar</taxon>
        <taxon>Alveolata</taxon>
        <taxon>Dinophyceae</taxon>
        <taxon>Suessiales</taxon>
        <taxon>Symbiodiniaceae</taxon>
        <taxon>Symbiodinium</taxon>
    </lineage>
</organism>
<name>A0A812QRW7_9DINO</name>
<evidence type="ECO:0000313" key="1">
    <source>
        <dbReference type="EMBL" id="CAE7400443.1"/>
    </source>
</evidence>
<dbReference type="Proteomes" id="UP000604046">
    <property type="component" value="Unassembled WGS sequence"/>
</dbReference>
<proteinExistence type="predicted"/>
<dbReference type="EMBL" id="CAJNDS010002263">
    <property type="protein sequence ID" value="CAE7400443.1"/>
    <property type="molecule type" value="Genomic_DNA"/>
</dbReference>
<protein>
    <submittedName>
        <fullName evidence="1">DRG1 protein</fullName>
    </submittedName>
</protein>
<comment type="caution">
    <text evidence="1">The sequence shown here is derived from an EMBL/GenBank/DDBJ whole genome shotgun (WGS) entry which is preliminary data.</text>
</comment>